<dbReference type="SUPFAM" id="SSF54928">
    <property type="entry name" value="RNA-binding domain, RBD"/>
    <property type="match status" value="1"/>
</dbReference>
<dbReference type="AlphaFoldDB" id="A0AAN6KBT6"/>
<dbReference type="PANTHER" id="PTHR13288">
    <property type="entry name" value="SPLICING FACTOR 45 SPF45"/>
    <property type="match status" value="1"/>
</dbReference>
<feature type="compositionally biased region" description="Basic and acidic residues" evidence="1">
    <location>
        <begin position="208"/>
        <end position="217"/>
    </location>
</feature>
<dbReference type="EMBL" id="JAUJLE010000153">
    <property type="protein sequence ID" value="KAK0974518.1"/>
    <property type="molecule type" value="Genomic_DNA"/>
</dbReference>
<feature type="domain" description="G-patch" evidence="2">
    <location>
        <begin position="450"/>
        <end position="502"/>
    </location>
</feature>
<name>A0AAN6KBT6_9PEZI</name>
<sequence length="638" mass="68566">MAAPTKKMGLSLYANLLEPDKQPGATISGAPVRYDMKKAGADDADAQKRKDAALQFQPVRRPQAQAKINRPAKKAGNGHMPSSSTTTASLAPTASSPDKQTPTTSTPSQQPSVQCSNFADWVGDEDEDYFVDDKPKPERGGRNKKKKKGGKLQQEATRSWSWDDIYDPSMPNNYADYKGSDEQIMEIRDWKARLYYHQLKSAKKSGRPRGEVIEKKPAMNSMFAPPSSLSFAPPSFDGPLSRPDDNDDYYPPSAPIRLPDISDDYEPPQTMSSTVVADEPKGKEVDPRRMPLDRAGASQKPMVTPAVVQAPPPLYPAVVPSAAMSDSVAAAIAAKKAEAAAKVAAFKAKVEAHKAAKAGIVTVTALSEPSAQIATVPGLASQPATSDQPQKQPPPPPPAPTEDQEPGATISRAPVRYQLPLPVADMSVSEEDAAMTDPAEDAVRSNRPGQKGFAERLLKKNGWEKGKGLGAQGNEGITTAIVAKAEKRKKLADAEGGGWAKPANMGRLVGGKRRKVEGGDIVVGDGKSDGRTEDQPYGPLSPVIKLSNMLTGLDIDDEVENKDLNGEVGREMETQYGKVERVFIWRLAMGGGDEVFVKFVSPLSALRAVGASNGMEFAENVVSARFWEEERFEAGEYA</sequence>
<reference evidence="3" key="1">
    <citation type="submission" date="2023-06" db="EMBL/GenBank/DDBJ databases">
        <title>Black Yeasts Isolated from many extreme environments.</title>
        <authorList>
            <person name="Coleine C."/>
            <person name="Stajich J.E."/>
            <person name="Selbmann L."/>
        </authorList>
    </citation>
    <scope>NUCLEOTIDE SEQUENCE</scope>
    <source>
        <strain evidence="3">CCFEE 5200</strain>
    </source>
</reference>
<feature type="region of interest" description="Disordered" evidence="1">
    <location>
        <begin position="201"/>
        <end position="302"/>
    </location>
</feature>
<dbReference type="PROSITE" id="PS50174">
    <property type="entry name" value="G_PATCH"/>
    <property type="match status" value="1"/>
</dbReference>
<comment type="caution">
    <text evidence="3">The sequence shown here is derived from an EMBL/GenBank/DDBJ whole genome shotgun (WGS) entry which is preliminary data.</text>
</comment>
<dbReference type="PANTHER" id="PTHR13288:SF8">
    <property type="entry name" value="SPLICING FACTOR 45"/>
    <property type="match status" value="1"/>
</dbReference>
<dbReference type="GO" id="GO:0045292">
    <property type="term" value="P:mRNA cis splicing, via spliceosome"/>
    <property type="evidence" value="ECO:0007669"/>
    <property type="project" value="InterPro"/>
</dbReference>
<keyword evidence="4" id="KW-1185">Reference proteome</keyword>
<evidence type="ECO:0000313" key="3">
    <source>
        <dbReference type="EMBL" id="KAK0974518.1"/>
    </source>
</evidence>
<dbReference type="GO" id="GO:0071011">
    <property type="term" value="C:precatalytic spliceosome"/>
    <property type="evidence" value="ECO:0007669"/>
    <property type="project" value="TreeGrafter"/>
</dbReference>
<dbReference type="GO" id="GO:0003676">
    <property type="term" value="F:nucleic acid binding"/>
    <property type="evidence" value="ECO:0007669"/>
    <property type="project" value="InterPro"/>
</dbReference>
<feature type="region of interest" description="Disordered" evidence="1">
    <location>
        <begin position="377"/>
        <end position="407"/>
    </location>
</feature>
<dbReference type="Pfam" id="PF01585">
    <property type="entry name" value="G-patch"/>
    <property type="match status" value="1"/>
</dbReference>
<organism evidence="3 4">
    <name type="scientific">Friedmanniomyces endolithicus</name>
    <dbReference type="NCBI Taxonomy" id="329885"/>
    <lineage>
        <taxon>Eukaryota</taxon>
        <taxon>Fungi</taxon>
        <taxon>Dikarya</taxon>
        <taxon>Ascomycota</taxon>
        <taxon>Pezizomycotina</taxon>
        <taxon>Dothideomycetes</taxon>
        <taxon>Dothideomycetidae</taxon>
        <taxon>Mycosphaerellales</taxon>
        <taxon>Teratosphaeriaceae</taxon>
        <taxon>Friedmanniomyces</taxon>
    </lineage>
</organism>
<evidence type="ECO:0000256" key="1">
    <source>
        <dbReference type="SAM" id="MobiDB-lite"/>
    </source>
</evidence>
<dbReference type="InterPro" id="IPR035979">
    <property type="entry name" value="RBD_domain_sf"/>
</dbReference>
<feature type="compositionally biased region" description="Low complexity" evidence="1">
    <location>
        <begin position="81"/>
        <end position="116"/>
    </location>
</feature>
<evidence type="ECO:0000313" key="4">
    <source>
        <dbReference type="Proteomes" id="UP001175353"/>
    </source>
</evidence>
<dbReference type="InterPro" id="IPR040052">
    <property type="entry name" value="RBM17"/>
</dbReference>
<dbReference type="SMART" id="SM00443">
    <property type="entry name" value="G_patch"/>
    <property type="match status" value="1"/>
</dbReference>
<feature type="region of interest" description="Disordered" evidence="1">
    <location>
        <begin position="430"/>
        <end position="450"/>
    </location>
</feature>
<evidence type="ECO:0000259" key="2">
    <source>
        <dbReference type="PROSITE" id="PS50174"/>
    </source>
</evidence>
<feature type="compositionally biased region" description="Basic and acidic residues" evidence="1">
    <location>
        <begin position="278"/>
        <end position="292"/>
    </location>
</feature>
<feature type="compositionally biased region" description="Acidic residues" evidence="1">
    <location>
        <begin position="430"/>
        <end position="440"/>
    </location>
</feature>
<feature type="region of interest" description="Disordered" evidence="1">
    <location>
        <begin position="38"/>
        <end position="165"/>
    </location>
</feature>
<protein>
    <recommendedName>
        <fullName evidence="2">G-patch domain-containing protein</fullName>
    </recommendedName>
</protein>
<feature type="compositionally biased region" description="Low complexity" evidence="1">
    <location>
        <begin position="223"/>
        <end position="235"/>
    </location>
</feature>
<proteinExistence type="predicted"/>
<feature type="compositionally biased region" description="Basic and acidic residues" evidence="1">
    <location>
        <begin position="38"/>
        <end position="52"/>
    </location>
</feature>
<accession>A0AAN6KBT6</accession>
<gene>
    <name evidence="3" type="ORF">LTR91_014361</name>
</gene>
<dbReference type="InterPro" id="IPR012677">
    <property type="entry name" value="Nucleotide-bd_a/b_plait_sf"/>
</dbReference>
<feature type="region of interest" description="Disordered" evidence="1">
    <location>
        <begin position="519"/>
        <end position="538"/>
    </location>
</feature>
<dbReference type="Proteomes" id="UP001175353">
    <property type="component" value="Unassembled WGS sequence"/>
</dbReference>
<dbReference type="InterPro" id="IPR000467">
    <property type="entry name" value="G_patch_dom"/>
</dbReference>
<feature type="compositionally biased region" description="Pro residues" evidence="1">
    <location>
        <begin position="391"/>
        <end position="400"/>
    </location>
</feature>
<feature type="compositionally biased region" description="Basic and acidic residues" evidence="1">
    <location>
        <begin position="131"/>
        <end position="141"/>
    </location>
</feature>
<dbReference type="Gene3D" id="3.30.70.330">
    <property type="match status" value="1"/>
</dbReference>